<reference evidence="1 2" key="1">
    <citation type="submission" date="2024-10" db="EMBL/GenBank/DDBJ databases">
        <authorList>
            <person name="Kim D."/>
        </authorList>
    </citation>
    <scope>NUCLEOTIDE SEQUENCE [LARGE SCALE GENOMIC DNA]</scope>
    <source>
        <strain evidence="1">BH-2024</strain>
    </source>
</reference>
<name>A0ABD2LBU5_9BILA</name>
<evidence type="ECO:0000313" key="2">
    <source>
        <dbReference type="Proteomes" id="UP001620626"/>
    </source>
</evidence>
<accession>A0ABD2LBU5</accession>
<dbReference type="AlphaFoldDB" id="A0ABD2LBU5"/>
<dbReference type="Proteomes" id="UP001620626">
    <property type="component" value="Unassembled WGS sequence"/>
</dbReference>
<organism evidence="1 2">
    <name type="scientific">Heterodera trifolii</name>
    <dbReference type="NCBI Taxonomy" id="157864"/>
    <lineage>
        <taxon>Eukaryota</taxon>
        <taxon>Metazoa</taxon>
        <taxon>Ecdysozoa</taxon>
        <taxon>Nematoda</taxon>
        <taxon>Chromadorea</taxon>
        <taxon>Rhabditida</taxon>
        <taxon>Tylenchina</taxon>
        <taxon>Tylenchomorpha</taxon>
        <taxon>Tylenchoidea</taxon>
        <taxon>Heteroderidae</taxon>
        <taxon>Heteroderinae</taxon>
        <taxon>Heterodera</taxon>
    </lineage>
</organism>
<keyword evidence="2" id="KW-1185">Reference proteome</keyword>
<evidence type="ECO:0000313" key="1">
    <source>
        <dbReference type="EMBL" id="KAL3112700.1"/>
    </source>
</evidence>
<comment type="caution">
    <text evidence="1">The sequence shown here is derived from an EMBL/GenBank/DDBJ whole genome shotgun (WGS) entry which is preliminary data.</text>
</comment>
<sequence length="101" mass="10984">MANKVCVPCVCPKWSQPGPNLAPAGAKVCVPLATKKGKCQRQRQQQQRAVVVSVCRRALRGVRLAPALRVPPQLLLLLPEHPSPRGSAGSWQQWLAFPTSL</sequence>
<proteinExistence type="predicted"/>
<dbReference type="EMBL" id="JBICBT010000465">
    <property type="protein sequence ID" value="KAL3112700.1"/>
    <property type="molecule type" value="Genomic_DNA"/>
</dbReference>
<gene>
    <name evidence="1" type="ORF">niasHT_013736</name>
</gene>
<protein>
    <submittedName>
        <fullName evidence="1">Uncharacterized protein</fullName>
    </submittedName>
</protein>